<organism evidence="1 2">
    <name type="scientific">Pseudomonas syringae pv. actinidiae</name>
    <dbReference type="NCBI Taxonomy" id="103796"/>
    <lineage>
        <taxon>Bacteria</taxon>
        <taxon>Pseudomonadati</taxon>
        <taxon>Pseudomonadota</taxon>
        <taxon>Gammaproteobacteria</taxon>
        <taxon>Pseudomonadales</taxon>
        <taxon>Pseudomonadaceae</taxon>
        <taxon>Pseudomonas</taxon>
        <taxon>Pseudomonas syringae</taxon>
    </lineage>
</organism>
<protein>
    <submittedName>
        <fullName evidence="1">Di-and tricarboxylate transporter</fullName>
    </submittedName>
</protein>
<reference evidence="1 2" key="1">
    <citation type="submission" date="2018-04" db="EMBL/GenBank/DDBJ databases">
        <title>Draft genome sequence of Pseudomonas syringae pv. actinidiae biovar 1 strains isolated from kiwifruit in Kagawa prefecture.</title>
        <authorList>
            <person name="Tabuchi M."/>
            <person name="Saito M."/>
            <person name="Fujiwara S."/>
            <person name="Sasa N."/>
            <person name="Akimitsu K."/>
            <person name="Gomi K."/>
            <person name="Konishi-Sugita S."/>
            <person name="Hamano K."/>
            <person name="Kataoka I."/>
        </authorList>
    </citation>
    <scope>NUCLEOTIDE SEQUENCE [LARGE SCALE GENOMIC DNA]</scope>
    <source>
        <strain evidence="1 2">MAFF212206</strain>
    </source>
</reference>
<name>A0A2V0QNN6_PSESF</name>
<evidence type="ECO:0000313" key="2">
    <source>
        <dbReference type="Proteomes" id="UP000247480"/>
    </source>
</evidence>
<dbReference type="AlphaFoldDB" id="A0A2V0QNN6"/>
<proteinExistence type="predicted"/>
<evidence type="ECO:0000313" key="1">
    <source>
        <dbReference type="EMBL" id="GBH10210.1"/>
    </source>
</evidence>
<dbReference type="EMBL" id="BGJZ01000178">
    <property type="protein sequence ID" value="GBH10210.1"/>
    <property type="molecule type" value="Genomic_DNA"/>
</dbReference>
<accession>A0A2V0QNN6</accession>
<comment type="caution">
    <text evidence="1">The sequence shown here is derived from an EMBL/GenBank/DDBJ whole genome shotgun (WGS) entry which is preliminary data.</text>
</comment>
<dbReference type="Proteomes" id="UP000247480">
    <property type="component" value="Unassembled WGS sequence"/>
</dbReference>
<gene>
    <name evidence="1" type="ORF">KPSA1_03622</name>
</gene>
<sequence length="56" mass="6372">MVGFECLNVSMRVLWVIEKVPHYSKSLVVVKQSFLLMQLAWQCHSHNDLVSGAGVR</sequence>